<organism evidence="5">
    <name type="scientific">Capitella teleta</name>
    <name type="common">Polychaete worm</name>
    <dbReference type="NCBI Taxonomy" id="283909"/>
    <lineage>
        <taxon>Eukaryota</taxon>
        <taxon>Metazoa</taxon>
        <taxon>Spiralia</taxon>
        <taxon>Lophotrochozoa</taxon>
        <taxon>Annelida</taxon>
        <taxon>Polychaeta</taxon>
        <taxon>Sedentaria</taxon>
        <taxon>Scolecida</taxon>
        <taxon>Capitellidae</taxon>
        <taxon>Capitella</taxon>
    </lineage>
</organism>
<dbReference type="EMBL" id="KB301166">
    <property type="protein sequence ID" value="ELU05851.1"/>
    <property type="molecule type" value="Genomic_DNA"/>
</dbReference>
<evidence type="ECO:0000313" key="6">
    <source>
        <dbReference type="EnsemblMetazoa" id="CapteP193655"/>
    </source>
</evidence>
<name>R7UQZ8_CAPTE</name>
<dbReference type="Proteomes" id="UP000014760">
    <property type="component" value="Unassembled WGS sequence"/>
</dbReference>
<dbReference type="HOGENOM" id="CLU_1118052_0_0_1"/>
<proteinExistence type="predicted"/>
<dbReference type="SMART" id="SM00042">
    <property type="entry name" value="CUB"/>
    <property type="match status" value="1"/>
</dbReference>
<keyword evidence="7" id="KW-1185">Reference proteome</keyword>
<feature type="non-terminal residue" evidence="5">
    <location>
        <position position="1"/>
    </location>
</feature>
<evidence type="ECO:0000259" key="4">
    <source>
        <dbReference type="PROSITE" id="PS01180"/>
    </source>
</evidence>
<feature type="domain" description="CUB" evidence="4">
    <location>
        <begin position="6"/>
        <end position="124"/>
    </location>
</feature>
<feature type="region of interest" description="Disordered" evidence="3">
    <location>
        <begin position="172"/>
        <end position="249"/>
    </location>
</feature>
<evidence type="ECO:0000256" key="2">
    <source>
        <dbReference type="PROSITE-ProRule" id="PRU00059"/>
    </source>
</evidence>
<dbReference type="AlphaFoldDB" id="R7UQZ8"/>
<sequence length="249" mass="27503">FVQEPCSNRIIQPGVDGPLYGLMRPRIEGAYLPNHDCSIKIQAPKYNRLVVRFRRIDIYKVDKNCLEQDAVVIRGNTSDMVFCGSGTPSYSILSSSDFLTVNMITGSHNFENERIGFELYYTVFHEVIDNRISELSVLQTMTAEFAAANGGQTTIHIQSGNTVVNVNGASIRESQYDEPPPPYTYTSMGLYDPTDTERDPSAPPAYDNVPMTSSENTQSPEGVYATINEADVTPSAPPVAETETATEHM</sequence>
<comment type="caution">
    <text evidence="2">Lacks conserved residue(s) required for the propagation of feature annotation.</text>
</comment>
<dbReference type="EMBL" id="AMQN01023192">
    <property type="status" value="NOT_ANNOTATED_CDS"/>
    <property type="molecule type" value="Genomic_DNA"/>
</dbReference>
<evidence type="ECO:0000256" key="3">
    <source>
        <dbReference type="SAM" id="MobiDB-lite"/>
    </source>
</evidence>
<dbReference type="EnsemblMetazoa" id="CapteT193655">
    <property type="protein sequence ID" value="CapteP193655"/>
    <property type="gene ID" value="CapteG193655"/>
</dbReference>
<protein>
    <recommendedName>
        <fullName evidence="4">CUB domain-containing protein</fullName>
    </recommendedName>
</protein>
<evidence type="ECO:0000313" key="5">
    <source>
        <dbReference type="EMBL" id="ELU05851.1"/>
    </source>
</evidence>
<dbReference type="InterPro" id="IPR000859">
    <property type="entry name" value="CUB_dom"/>
</dbReference>
<dbReference type="OrthoDB" id="19606at2759"/>
<dbReference type="CDD" id="cd00041">
    <property type="entry name" value="CUB"/>
    <property type="match status" value="1"/>
</dbReference>
<evidence type="ECO:0000256" key="1">
    <source>
        <dbReference type="ARBA" id="ARBA00023157"/>
    </source>
</evidence>
<dbReference type="PROSITE" id="PS01180">
    <property type="entry name" value="CUB"/>
    <property type="match status" value="1"/>
</dbReference>
<reference evidence="5 7" key="2">
    <citation type="journal article" date="2013" name="Nature">
        <title>Insights into bilaterian evolution from three spiralian genomes.</title>
        <authorList>
            <person name="Simakov O."/>
            <person name="Marletaz F."/>
            <person name="Cho S.J."/>
            <person name="Edsinger-Gonzales E."/>
            <person name="Havlak P."/>
            <person name="Hellsten U."/>
            <person name="Kuo D.H."/>
            <person name="Larsson T."/>
            <person name="Lv J."/>
            <person name="Arendt D."/>
            <person name="Savage R."/>
            <person name="Osoegawa K."/>
            <person name="de Jong P."/>
            <person name="Grimwood J."/>
            <person name="Chapman J.A."/>
            <person name="Shapiro H."/>
            <person name="Aerts A."/>
            <person name="Otillar R.P."/>
            <person name="Terry A.Y."/>
            <person name="Boore J.L."/>
            <person name="Grigoriev I.V."/>
            <person name="Lindberg D.R."/>
            <person name="Seaver E.C."/>
            <person name="Weisblat D.A."/>
            <person name="Putnam N.H."/>
            <person name="Rokhsar D.S."/>
        </authorList>
    </citation>
    <scope>NUCLEOTIDE SEQUENCE</scope>
    <source>
        <strain evidence="5 7">I ESC-2004</strain>
    </source>
</reference>
<reference evidence="7" key="1">
    <citation type="submission" date="2012-12" db="EMBL/GenBank/DDBJ databases">
        <authorList>
            <person name="Hellsten U."/>
            <person name="Grimwood J."/>
            <person name="Chapman J.A."/>
            <person name="Shapiro H."/>
            <person name="Aerts A."/>
            <person name="Otillar R.P."/>
            <person name="Terry A.Y."/>
            <person name="Boore J.L."/>
            <person name="Simakov O."/>
            <person name="Marletaz F."/>
            <person name="Cho S.-J."/>
            <person name="Edsinger-Gonzales E."/>
            <person name="Havlak P."/>
            <person name="Kuo D.-H."/>
            <person name="Larsson T."/>
            <person name="Lv J."/>
            <person name="Arendt D."/>
            <person name="Savage R."/>
            <person name="Osoegawa K."/>
            <person name="de Jong P."/>
            <person name="Lindberg D.R."/>
            <person name="Seaver E.C."/>
            <person name="Weisblat D.A."/>
            <person name="Putnam N.H."/>
            <person name="Grigoriev I.V."/>
            <person name="Rokhsar D.S."/>
        </authorList>
    </citation>
    <scope>NUCLEOTIDE SEQUENCE</scope>
    <source>
        <strain evidence="7">I ESC-2004</strain>
    </source>
</reference>
<evidence type="ECO:0000313" key="7">
    <source>
        <dbReference type="Proteomes" id="UP000014760"/>
    </source>
</evidence>
<gene>
    <name evidence="5" type="ORF">CAPTEDRAFT_193655</name>
</gene>
<keyword evidence="1" id="KW-1015">Disulfide bond</keyword>
<dbReference type="SUPFAM" id="SSF49854">
    <property type="entry name" value="Spermadhesin, CUB domain"/>
    <property type="match status" value="1"/>
</dbReference>
<feature type="compositionally biased region" description="Polar residues" evidence="3">
    <location>
        <begin position="210"/>
        <end position="220"/>
    </location>
</feature>
<accession>R7UQZ8</accession>
<dbReference type="InterPro" id="IPR035914">
    <property type="entry name" value="Sperma_CUB_dom_sf"/>
</dbReference>
<dbReference type="Pfam" id="PF00431">
    <property type="entry name" value="CUB"/>
    <property type="match status" value="1"/>
</dbReference>
<reference evidence="6" key="3">
    <citation type="submission" date="2015-06" db="UniProtKB">
        <authorList>
            <consortium name="EnsemblMetazoa"/>
        </authorList>
    </citation>
    <scope>IDENTIFICATION</scope>
</reference>
<dbReference type="EMBL" id="AMQN01023193">
    <property type="status" value="NOT_ANNOTATED_CDS"/>
    <property type="molecule type" value="Genomic_DNA"/>
</dbReference>
<dbReference type="Gene3D" id="2.60.120.290">
    <property type="entry name" value="Spermadhesin, CUB domain"/>
    <property type="match status" value="1"/>
</dbReference>